<feature type="transmembrane region" description="Helical" evidence="5">
    <location>
        <begin position="266"/>
        <end position="285"/>
    </location>
</feature>
<evidence type="ECO:0000259" key="6">
    <source>
        <dbReference type="PROSITE" id="PS50850"/>
    </source>
</evidence>
<dbReference type="GO" id="GO:0022857">
    <property type="term" value="F:transmembrane transporter activity"/>
    <property type="evidence" value="ECO:0007669"/>
    <property type="project" value="InterPro"/>
</dbReference>
<feature type="transmembrane region" description="Helical" evidence="5">
    <location>
        <begin position="21"/>
        <end position="41"/>
    </location>
</feature>
<feature type="transmembrane region" description="Helical" evidence="5">
    <location>
        <begin position="61"/>
        <end position="81"/>
    </location>
</feature>
<dbReference type="OrthoDB" id="182417at2"/>
<reference evidence="7 8" key="1">
    <citation type="journal article" date="2013" name="Front. Microbiol.">
        <title>Comparative genomic analyses of the cyanobacterium, Lyngbya aestuarii BL J, a powerful hydrogen producer.</title>
        <authorList>
            <person name="Kothari A."/>
            <person name="Vaughn M."/>
            <person name="Garcia-Pichel F."/>
        </authorList>
    </citation>
    <scope>NUCLEOTIDE SEQUENCE [LARGE SCALE GENOMIC DNA]</scope>
    <source>
        <strain evidence="7 8">BL J</strain>
    </source>
</reference>
<evidence type="ECO:0000313" key="8">
    <source>
        <dbReference type="Proteomes" id="UP000017127"/>
    </source>
</evidence>
<comment type="caution">
    <text evidence="7">The sequence shown here is derived from an EMBL/GenBank/DDBJ whole genome shotgun (WGS) entry which is preliminary data.</text>
</comment>
<accession>U7QH34</accession>
<proteinExistence type="predicted"/>
<dbReference type="GO" id="GO:0005886">
    <property type="term" value="C:plasma membrane"/>
    <property type="evidence" value="ECO:0007669"/>
    <property type="project" value="UniProtKB-SubCell"/>
</dbReference>
<evidence type="ECO:0000256" key="3">
    <source>
        <dbReference type="ARBA" id="ARBA00022989"/>
    </source>
</evidence>
<feature type="transmembrane region" description="Helical" evidence="5">
    <location>
        <begin position="389"/>
        <end position="409"/>
    </location>
</feature>
<dbReference type="SUPFAM" id="SSF103473">
    <property type="entry name" value="MFS general substrate transporter"/>
    <property type="match status" value="1"/>
</dbReference>
<dbReference type="Gene3D" id="1.20.1250.20">
    <property type="entry name" value="MFS general substrate transporter like domains"/>
    <property type="match status" value="2"/>
</dbReference>
<feature type="domain" description="Major facilitator superfamily (MFS) profile" evidence="6">
    <location>
        <begin position="21"/>
        <end position="413"/>
    </location>
</feature>
<feature type="transmembrane region" description="Helical" evidence="5">
    <location>
        <begin position="297"/>
        <end position="316"/>
    </location>
</feature>
<gene>
    <name evidence="7" type="ORF">M595_3441</name>
</gene>
<feature type="transmembrane region" description="Helical" evidence="5">
    <location>
        <begin position="93"/>
        <end position="113"/>
    </location>
</feature>
<feature type="transmembrane region" description="Helical" evidence="5">
    <location>
        <begin position="147"/>
        <end position="166"/>
    </location>
</feature>
<keyword evidence="8" id="KW-1185">Reference proteome</keyword>
<dbReference type="RefSeq" id="WP_023067192.1">
    <property type="nucleotide sequence ID" value="NZ_AUZM01000034.1"/>
</dbReference>
<feature type="transmembrane region" description="Helical" evidence="5">
    <location>
        <begin position="322"/>
        <end position="347"/>
    </location>
</feature>
<dbReference type="InterPro" id="IPR050327">
    <property type="entry name" value="Proton-linked_MCT"/>
</dbReference>
<dbReference type="AlphaFoldDB" id="U7QH34"/>
<dbReference type="PATRIC" id="fig|1348334.3.peg.3329"/>
<evidence type="ECO:0000256" key="2">
    <source>
        <dbReference type="ARBA" id="ARBA00022692"/>
    </source>
</evidence>
<feature type="transmembrane region" description="Helical" evidence="5">
    <location>
        <begin position="232"/>
        <end position="254"/>
    </location>
</feature>
<dbReference type="PANTHER" id="PTHR11360:SF304">
    <property type="entry name" value="MFS DOMAIN-CONTAINING PROTEIN"/>
    <property type="match status" value="1"/>
</dbReference>
<dbReference type="CDD" id="cd17353">
    <property type="entry name" value="MFS_OFA_like"/>
    <property type="match status" value="1"/>
</dbReference>
<comment type="subcellular location">
    <subcellularLocation>
        <location evidence="1">Cell membrane</location>
        <topology evidence="1">Multi-pass membrane protein</topology>
    </subcellularLocation>
</comment>
<keyword evidence="4 5" id="KW-0472">Membrane</keyword>
<dbReference type="Proteomes" id="UP000017127">
    <property type="component" value="Unassembled WGS sequence"/>
</dbReference>
<feature type="transmembrane region" description="Helical" evidence="5">
    <location>
        <begin position="359"/>
        <end position="377"/>
    </location>
</feature>
<dbReference type="InterPro" id="IPR011701">
    <property type="entry name" value="MFS"/>
</dbReference>
<feature type="transmembrane region" description="Helical" evidence="5">
    <location>
        <begin position="119"/>
        <end position="140"/>
    </location>
</feature>
<evidence type="ECO:0000256" key="1">
    <source>
        <dbReference type="ARBA" id="ARBA00004651"/>
    </source>
</evidence>
<organism evidence="7 8">
    <name type="scientific">Lyngbya aestuarii BL J</name>
    <dbReference type="NCBI Taxonomy" id="1348334"/>
    <lineage>
        <taxon>Bacteria</taxon>
        <taxon>Bacillati</taxon>
        <taxon>Cyanobacteriota</taxon>
        <taxon>Cyanophyceae</taxon>
        <taxon>Oscillatoriophycideae</taxon>
        <taxon>Oscillatoriales</taxon>
        <taxon>Microcoleaceae</taxon>
        <taxon>Lyngbya</taxon>
    </lineage>
</organism>
<name>U7QH34_9CYAN</name>
<dbReference type="PROSITE" id="PS50850">
    <property type="entry name" value="MFS"/>
    <property type="match status" value="1"/>
</dbReference>
<dbReference type="InterPro" id="IPR036259">
    <property type="entry name" value="MFS_trans_sf"/>
</dbReference>
<dbReference type="Pfam" id="PF07690">
    <property type="entry name" value="MFS_1"/>
    <property type="match status" value="1"/>
</dbReference>
<dbReference type="EMBL" id="AUZM01000034">
    <property type="protein sequence ID" value="ERT06577.1"/>
    <property type="molecule type" value="Genomic_DNA"/>
</dbReference>
<feature type="transmembrane region" description="Helical" evidence="5">
    <location>
        <begin position="178"/>
        <end position="197"/>
    </location>
</feature>
<protein>
    <submittedName>
        <fullName evidence="7">Major Facilitator Superfamily protein</fullName>
    </submittedName>
</protein>
<sequence>MASTNQSSQLKIFGLPPDQGRWLLIPLGIIVLLCLGTVYAWSIFRKPLQAELNIGATESLLPYTIALVFYATLMPIAGFYIPKIGTRKMTAIGGIIVGLGYILSSFASNILALTLTYGVIAGTGVGITYGVPMAVVARWFPDRKGLAVGLTIIGFGLSPLITAPLGKTLIDAYSVRPTLLILGIAFTVIILAISFTLKLPPKDWHPQQAISSQTVSKTEVIYPANLLKSRSFYGLWVCYTIGTFVGLSAIGISSPVGEEIIQIDPALAASSVSLFALFNGMSRPLFGWLSDRFSPRYVAITSYVLILIACVLMVNAGEGQVATYLIAFCLFWFCLGGWLAIAPTTTLRFFNPDNYAQNYGIVFTAYGVGALLGTLIAGQIRDWFGSYTYAFYPMGLLAIFGIIIASFFLKRDRVMTE</sequence>
<evidence type="ECO:0000256" key="4">
    <source>
        <dbReference type="ARBA" id="ARBA00023136"/>
    </source>
</evidence>
<keyword evidence="2 5" id="KW-0812">Transmembrane</keyword>
<dbReference type="PANTHER" id="PTHR11360">
    <property type="entry name" value="MONOCARBOXYLATE TRANSPORTER"/>
    <property type="match status" value="1"/>
</dbReference>
<keyword evidence="3 5" id="KW-1133">Transmembrane helix</keyword>
<dbReference type="InterPro" id="IPR020846">
    <property type="entry name" value="MFS_dom"/>
</dbReference>
<evidence type="ECO:0000256" key="5">
    <source>
        <dbReference type="SAM" id="Phobius"/>
    </source>
</evidence>
<evidence type="ECO:0000313" key="7">
    <source>
        <dbReference type="EMBL" id="ERT06577.1"/>
    </source>
</evidence>